<dbReference type="InterPro" id="IPR012347">
    <property type="entry name" value="Ferritin-like"/>
</dbReference>
<dbReference type="EMBL" id="NRSJ01000044">
    <property type="protein sequence ID" value="MBK1706532.1"/>
    <property type="molecule type" value="Genomic_DNA"/>
</dbReference>
<evidence type="ECO:0000313" key="1">
    <source>
        <dbReference type="EMBL" id="MBK1706532.1"/>
    </source>
</evidence>
<keyword evidence="2" id="KW-1185">Reference proteome</keyword>
<accession>A0AAJ0U7B3</accession>
<protein>
    <submittedName>
        <fullName evidence="1">Uncharacterized protein</fullName>
    </submittedName>
</protein>
<reference evidence="1" key="2">
    <citation type="journal article" date="2020" name="Microorganisms">
        <title>Osmotic Adaptation and Compatible Solute Biosynthesis of Phototrophic Bacteria as Revealed from Genome Analyses.</title>
        <authorList>
            <person name="Imhoff J.F."/>
            <person name="Rahn T."/>
            <person name="Kunzel S."/>
            <person name="Keller A."/>
            <person name="Neulinger S.C."/>
        </authorList>
    </citation>
    <scope>NUCLEOTIDE SEQUENCE</scope>
    <source>
        <strain evidence="1">DSM 11080</strain>
    </source>
</reference>
<sequence length="183" mass="19939">MSHMPTQPGAPSAMTPAEVVAQALELIQDSVSRYEQLQSCFNAHNNEAAAELFGRIAAIGLATAAAVARLQPAEALPRIAPWDFLWRCPDVLAPRLDQSSPEDCHHPFAIAELIRLALQREHCALTRLQDAHQQAHIAASRAILARIVEQQQQQLTELDALLAAVTANEATPPDDLDPPNRPE</sequence>
<evidence type="ECO:0000313" key="2">
    <source>
        <dbReference type="Proteomes" id="UP001296776"/>
    </source>
</evidence>
<organism evidence="1 2">
    <name type="scientific">Halochromatium glycolicum</name>
    <dbReference type="NCBI Taxonomy" id="85075"/>
    <lineage>
        <taxon>Bacteria</taxon>
        <taxon>Pseudomonadati</taxon>
        <taxon>Pseudomonadota</taxon>
        <taxon>Gammaproteobacteria</taxon>
        <taxon>Chromatiales</taxon>
        <taxon>Chromatiaceae</taxon>
        <taxon>Halochromatium</taxon>
    </lineage>
</organism>
<reference evidence="1" key="1">
    <citation type="submission" date="2017-08" db="EMBL/GenBank/DDBJ databases">
        <authorList>
            <person name="Imhoff J.F."/>
            <person name="Rahn T."/>
            <person name="Kuenzel S."/>
            <person name="Neulinger S.C."/>
        </authorList>
    </citation>
    <scope>NUCLEOTIDE SEQUENCE</scope>
    <source>
        <strain evidence="1">DSM 11080</strain>
    </source>
</reference>
<proteinExistence type="predicted"/>
<gene>
    <name evidence="1" type="ORF">CKO40_18755</name>
</gene>
<dbReference type="Proteomes" id="UP001296776">
    <property type="component" value="Unassembled WGS sequence"/>
</dbReference>
<dbReference type="InterPro" id="IPR009078">
    <property type="entry name" value="Ferritin-like_SF"/>
</dbReference>
<comment type="caution">
    <text evidence="1">The sequence shown here is derived from an EMBL/GenBank/DDBJ whole genome shotgun (WGS) entry which is preliminary data.</text>
</comment>
<dbReference type="SUPFAM" id="SSF47240">
    <property type="entry name" value="Ferritin-like"/>
    <property type="match status" value="1"/>
</dbReference>
<name>A0AAJ0U7B3_9GAMM</name>
<dbReference type="AlphaFoldDB" id="A0AAJ0U7B3"/>
<dbReference type="Gene3D" id="1.20.1260.10">
    <property type="match status" value="1"/>
</dbReference>
<dbReference type="RefSeq" id="WP_200347984.1">
    <property type="nucleotide sequence ID" value="NZ_NRSJ01000044.1"/>
</dbReference>